<name>A0A1E1X004_9ACAR</name>
<accession>A0A1E1X004</accession>
<evidence type="ECO:0000313" key="1">
    <source>
        <dbReference type="EMBL" id="JAT92610.1"/>
    </source>
</evidence>
<dbReference type="AlphaFoldDB" id="A0A1E1X004"/>
<dbReference type="EMBL" id="GFAC01006578">
    <property type="protein sequence ID" value="JAT92610.1"/>
    <property type="molecule type" value="mRNA"/>
</dbReference>
<reference evidence="1" key="1">
    <citation type="journal article" date="2017" name="Front. Cell. Infect. Microbiol.">
        <title>The Distinct Transcriptional Response of the Midgut of Amblyomma sculptum and Amblyomma aureolatum Ticks to Rickettsia rickettsii Correlates to Their Differences in Susceptibility to Infection.</title>
        <authorList>
            <person name="Martins L.A."/>
            <person name="Galletti M.F.B.M."/>
            <person name="Ribeiro J.M."/>
            <person name="Fujita A."/>
            <person name="Costa F.B."/>
            <person name="Labruna M.B."/>
            <person name="Daffre S."/>
            <person name="Fogaca A.C."/>
        </authorList>
    </citation>
    <scope>NUCLEOTIDE SEQUENCE</scope>
</reference>
<feature type="non-terminal residue" evidence="1">
    <location>
        <position position="1"/>
    </location>
</feature>
<sequence>DPIWTYNTTQKADIACKVDTVTNFSDRAVIFNRTYYYKNTRVSFAIEGVFEPRERPADKMRIGMPGGPVEGWEELLYLSQNNMCGVFKVMLENPVVGTWFDLRVKNSSVEKGPDKNCSDNFKTHTTTSRRLYNSTCQSILIPTKNTSYVRWKA</sequence>
<proteinExistence type="evidence at transcript level"/>
<feature type="non-terminal residue" evidence="1">
    <location>
        <position position="153"/>
    </location>
</feature>
<protein>
    <submittedName>
        <fullName evidence="1">Putative lipocalin-3 1 lipocalin</fullName>
    </submittedName>
</protein>
<organism evidence="1">
    <name type="scientific">Amblyomma aureolatum</name>
    <dbReference type="NCBI Taxonomy" id="187763"/>
    <lineage>
        <taxon>Eukaryota</taxon>
        <taxon>Metazoa</taxon>
        <taxon>Ecdysozoa</taxon>
        <taxon>Arthropoda</taxon>
        <taxon>Chelicerata</taxon>
        <taxon>Arachnida</taxon>
        <taxon>Acari</taxon>
        <taxon>Parasitiformes</taxon>
        <taxon>Ixodida</taxon>
        <taxon>Ixodoidea</taxon>
        <taxon>Ixodidae</taxon>
        <taxon>Amblyomminae</taxon>
        <taxon>Amblyomma</taxon>
    </lineage>
</organism>